<keyword evidence="5" id="KW-0443">Lipid metabolism</keyword>
<dbReference type="Gene3D" id="3.40.50.150">
    <property type="entry name" value="Vaccinia Virus protein VP39"/>
    <property type="match status" value="1"/>
</dbReference>
<reference evidence="6 7" key="1">
    <citation type="submission" date="2023-10" db="EMBL/GenBank/DDBJ databases">
        <title>Complete genome sequence of a Sphingomonadaceae bacterium.</title>
        <authorList>
            <person name="Yan C."/>
        </authorList>
    </citation>
    <scope>NUCLEOTIDE SEQUENCE [LARGE SCALE GENOMIC DNA]</scope>
    <source>
        <strain evidence="6 7">SCSIO 66989</strain>
    </source>
</reference>
<keyword evidence="3 6" id="KW-0808">Transferase</keyword>
<evidence type="ECO:0000256" key="5">
    <source>
        <dbReference type="ARBA" id="ARBA00023098"/>
    </source>
</evidence>
<dbReference type="GO" id="GO:0032259">
    <property type="term" value="P:methylation"/>
    <property type="evidence" value="ECO:0007669"/>
    <property type="project" value="UniProtKB-KW"/>
</dbReference>
<dbReference type="KEGG" id="acoa:RB602_11685"/>
<evidence type="ECO:0000256" key="3">
    <source>
        <dbReference type="ARBA" id="ARBA00022679"/>
    </source>
</evidence>
<protein>
    <submittedName>
        <fullName evidence="6">Cyclopropane-fatty-acyl-phospholipid synthase family protein</fullName>
        <ecNumber evidence="6">2.1.1.-</ecNumber>
    </submittedName>
</protein>
<keyword evidence="4" id="KW-0949">S-adenosyl-L-methionine</keyword>
<dbReference type="EC" id="2.1.1.-" evidence="6"/>
<evidence type="ECO:0000256" key="2">
    <source>
        <dbReference type="ARBA" id="ARBA00022603"/>
    </source>
</evidence>
<proteinExistence type="inferred from homology"/>
<evidence type="ECO:0000313" key="6">
    <source>
        <dbReference type="EMBL" id="WOE74505.1"/>
    </source>
</evidence>
<dbReference type="GO" id="GO:0008168">
    <property type="term" value="F:methyltransferase activity"/>
    <property type="evidence" value="ECO:0007669"/>
    <property type="project" value="UniProtKB-KW"/>
</dbReference>
<keyword evidence="2 6" id="KW-0489">Methyltransferase</keyword>
<dbReference type="RefSeq" id="WP_317080761.1">
    <property type="nucleotide sequence ID" value="NZ_CP136594.1"/>
</dbReference>
<dbReference type="CDD" id="cd02440">
    <property type="entry name" value="AdoMet_MTases"/>
    <property type="match status" value="1"/>
</dbReference>
<sequence length="415" mass="47708">MGSHEVAYIMWLLDRFLKKIITEGVLEVEGPEGESYEYGEPHEDYGPVRLKIADKATANRISRNPALGAGEAFMDGTLTIENDDIFGLLALIAYNMRWDYENTTRVGLWKSQRLLSKIQQVNDSVRSRKNVAHHYDLNDRLYDLFLDADRQYSCAYFTDSDNSLEQAQQDKMAHIAAKLDLKPEHQVLDIGCGWGGLSLYIHKVSGARVKGITLSEEQLKVARERAEAAGVADKVSFELIDYRHVQETFDRVVSVGMFEHVGRPNFQAYFDAIRDRLKPDGVALVHTIARADGPGVTDPWTQKYIFPGGYAPALSEILPHVEKAWLWATDIEILRLHYGHTLVHWYKRCEAKRAEIEALYDERFYRMWMFYLAAAANAFFHDGHMNAQIQLTRKRDVLPLTRDYIAEVERKYRKT</sequence>
<dbReference type="AlphaFoldDB" id="A0AA97I0S3"/>
<keyword evidence="7" id="KW-1185">Reference proteome</keyword>
<organism evidence="6 7">
    <name type="scientific">Alterisphingorhabdus coralli</name>
    <dbReference type="NCBI Taxonomy" id="3071408"/>
    <lineage>
        <taxon>Bacteria</taxon>
        <taxon>Pseudomonadati</taxon>
        <taxon>Pseudomonadota</taxon>
        <taxon>Alphaproteobacteria</taxon>
        <taxon>Sphingomonadales</taxon>
        <taxon>Sphingomonadaceae</taxon>
        <taxon>Alterisphingorhabdus (ex Yan et al. 2024)</taxon>
    </lineage>
</organism>
<dbReference type="PIRSF" id="PIRSF003085">
    <property type="entry name" value="CMAS"/>
    <property type="match status" value="1"/>
</dbReference>
<dbReference type="PANTHER" id="PTHR43667">
    <property type="entry name" value="CYCLOPROPANE-FATTY-ACYL-PHOSPHOLIPID SYNTHASE"/>
    <property type="match status" value="1"/>
</dbReference>
<dbReference type="InterPro" id="IPR029063">
    <property type="entry name" value="SAM-dependent_MTases_sf"/>
</dbReference>
<evidence type="ECO:0000313" key="7">
    <source>
        <dbReference type="Proteomes" id="UP001302429"/>
    </source>
</evidence>
<dbReference type="InterPro" id="IPR003333">
    <property type="entry name" value="CMAS"/>
</dbReference>
<evidence type="ECO:0000256" key="1">
    <source>
        <dbReference type="ARBA" id="ARBA00010815"/>
    </source>
</evidence>
<dbReference type="Proteomes" id="UP001302429">
    <property type="component" value="Chromosome"/>
</dbReference>
<name>A0AA97I0S3_9SPHN</name>
<accession>A0AA97I0S3</accession>
<comment type="similarity">
    <text evidence="1">Belongs to the CFA/CMAS family.</text>
</comment>
<dbReference type="InterPro" id="IPR050723">
    <property type="entry name" value="CFA/CMAS"/>
</dbReference>
<dbReference type="SUPFAM" id="SSF53335">
    <property type="entry name" value="S-adenosyl-L-methionine-dependent methyltransferases"/>
    <property type="match status" value="1"/>
</dbReference>
<evidence type="ECO:0000256" key="4">
    <source>
        <dbReference type="ARBA" id="ARBA00022691"/>
    </source>
</evidence>
<dbReference type="Pfam" id="PF02353">
    <property type="entry name" value="CMAS"/>
    <property type="match status" value="1"/>
</dbReference>
<dbReference type="GO" id="GO:0008610">
    <property type="term" value="P:lipid biosynthetic process"/>
    <property type="evidence" value="ECO:0007669"/>
    <property type="project" value="InterPro"/>
</dbReference>
<gene>
    <name evidence="6" type="ORF">RB602_11685</name>
</gene>
<dbReference type="EMBL" id="CP136594">
    <property type="protein sequence ID" value="WOE74505.1"/>
    <property type="molecule type" value="Genomic_DNA"/>
</dbReference>
<dbReference type="PANTHER" id="PTHR43667:SF1">
    <property type="entry name" value="CYCLOPROPANE-FATTY-ACYL-PHOSPHOLIPID SYNTHASE"/>
    <property type="match status" value="1"/>
</dbReference>